<evidence type="ECO:0000313" key="7">
    <source>
        <dbReference type="EMBL" id="KZM22050.1"/>
    </source>
</evidence>
<keyword evidence="2" id="KW-0805">Transcription regulation</keyword>
<dbReference type="Proteomes" id="UP000076837">
    <property type="component" value="Unassembled WGS sequence"/>
</dbReference>
<dbReference type="CDD" id="cd12148">
    <property type="entry name" value="fungal_TF_MHR"/>
    <property type="match status" value="1"/>
</dbReference>
<dbReference type="EMBL" id="JYNV01000225">
    <property type="protein sequence ID" value="KZM22050.1"/>
    <property type="molecule type" value="Genomic_DNA"/>
</dbReference>
<protein>
    <submittedName>
        <fullName evidence="7">DNA binding</fullName>
    </submittedName>
</protein>
<dbReference type="AlphaFoldDB" id="A0A163BWD2"/>
<comment type="caution">
    <text evidence="7">The sequence shown here is derived from an EMBL/GenBank/DDBJ whole genome shotgun (WGS) entry which is preliminary data.</text>
</comment>
<dbReference type="PANTHER" id="PTHR31845">
    <property type="entry name" value="FINGER DOMAIN PROTEIN, PUTATIVE-RELATED"/>
    <property type="match status" value="1"/>
</dbReference>
<organism evidence="7 8">
    <name type="scientific">Didymella rabiei</name>
    <name type="common">Chickpea ascochyta blight fungus</name>
    <name type="synonym">Mycosphaerella rabiei</name>
    <dbReference type="NCBI Taxonomy" id="5454"/>
    <lineage>
        <taxon>Eukaryota</taxon>
        <taxon>Fungi</taxon>
        <taxon>Dikarya</taxon>
        <taxon>Ascomycota</taxon>
        <taxon>Pezizomycotina</taxon>
        <taxon>Dothideomycetes</taxon>
        <taxon>Pleosporomycetidae</taxon>
        <taxon>Pleosporales</taxon>
        <taxon>Pleosporineae</taxon>
        <taxon>Didymellaceae</taxon>
        <taxon>Ascochyta</taxon>
    </lineage>
</organism>
<evidence type="ECO:0000256" key="3">
    <source>
        <dbReference type="ARBA" id="ARBA00023125"/>
    </source>
</evidence>
<dbReference type="GO" id="GO:0005634">
    <property type="term" value="C:nucleus"/>
    <property type="evidence" value="ECO:0007669"/>
    <property type="project" value="UniProtKB-SubCell"/>
</dbReference>
<keyword evidence="8" id="KW-1185">Reference proteome</keyword>
<evidence type="ECO:0000256" key="4">
    <source>
        <dbReference type="ARBA" id="ARBA00023163"/>
    </source>
</evidence>
<keyword evidence="4" id="KW-0804">Transcription</keyword>
<name>A0A163BWD2_DIDRA</name>
<keyword evidence="3" id="KW-0238">DNA-binding</keyword>
<keyword evidence="5" id="KW-0539">Nucleus</keyword>
<dbReference type="PANTHER" id="PTHR31845:SF21">
    <property type="entry name" value="REGULATORY PROTEIN LEU3"/>
    <property type="match status" value="1"/>
</dbReference>
<evidence type="ECO:0000256" key="2">
    <source>
        <dbReference type="ARBA" id="ARBA00023015"/>
    </source>
</evidence>
<dbReference type="GO" id="GO:0000981">
    <property type="term" value="F:DNA-binding transcription factor activity, RNA polymerase II-specific"/>
    <property type="evidence" value="ECO:0007669"/>
    <property type="project" value="TreeGrafter"/>
</dbReference>
<evidence type="ECO:0000256" key="6">
    <source>
        <dbReference type="SAM" id="MobiDB-lite"/>
    </source>
</evidence>
<evidence type="ECO:0000256" key="5">
    <source>
        <dbReference type="ARBA" id="ARBA00023242"/>
    </source>
</evidence>
<reference evidence="7 8" key="1">
    <citation type="journal article" date="2016" name="Sci. Rep.">
        <title>Draft genome sequencing and secretome analysis of fungal phytopathogen Ascochyta rabiei provides insight into the necrotrophic effector repertoire.</title>
        <authorList>
            <person name="Verma S."/>
            <person name="Gazara R.K."/>
            <person name="Nizam S."/>
            <person name="Parween S."/>
            <person name="Chattopadhyay D."/>
            <person name="Verma P.K."/>
        </authorList>
    </citation>
    <scope>NUCLEOTIDE SEQUENCE [LARGE SCALE GENOMIC DNA]</scope>
    <source>
        <strain evidence="7 8">ArDII</strain>
    </source>
</reference>
<accession>A0A163BWD2</accession>
<gene>
    <name evidence="7" type="ORF">ST47_g6791</name>
</gene>
<sequence length="557" mass="62203">MGNLSPHDQSGTYSDPSGGTDGSHSLSPGFESRPPTRRGSGSSGTIPRMLDGYVLDPKRIDDCFMLFFTQYHPLFPILDASMGPNDYYKSSPFLFWTIIVIGSRRYSDDPNVLDKSIHLATQIGLHISGVGQDFARMPVKKDEEHKVFRTRLWLCCVIVSIRTNCVEGIPPLAESFFDSDERDREDMIPYLPVDLQFLHKVYIILLRAMVAMGKTNLQSMKCDVRVLRSLISIFDSQLLSLSASAPSDLDSLQLSCARIHVMAFHFFAHPMSPDADGLSRFYSLCVSTINAAAAMAQQVHFASVSQSFVDRTICLAGFSILRLVRSPLAQHLDLASGEQAFFQAAQFLKNVSLQPGDIGVRTAMIMHDLWNSSKVFRRKDGRIESLGLRLRTRLSMSVSYDMFWYWREEFGNMQNPYNGDENVLASNEATQPNTPRKQTFLALSRPMLTRHQAYIQNQDQKFPAATAASTMPTAQQPLTKFDPSLINPQLQVDPSAGMSFDTWDGSDYNVPPMLEQFPDYDWAAGFQFSNSEFPNAPLGPVGGPIPQNVGNMGYTFG</sequence>
<evidence type="ECO:0000313" key="8">
    <source>
        <dbReference type="Proteomes" id="UP000076837"/>
    </source>
</evidence>
<feature type="region of interest" description="Disordered" evidence="6">
    <location>
        <begin position="1"/>
        <end position="45"/>
    </location>
</feature>
<feature type="compositionally biased region" description="Polar residues" evidence="6">
    <location>
        <begin position="1"/>
        <end position="26"/>
    </location>
</feature>
<proteinExistence type="predicted"/>
<evidence type="ECO:0000256" key="1">
    <source>
        <dbReference type="ARBA" id="ARBA00004123"/>
    </source>
</evidence>
<dbReference type="STRING" id="5454.A0A163BWD2"/>
<dbReference type="GO" id="GO:0000976">
    <property type="term" value="F:transcription cis-regulatory region binding"/>
    <property type="evidence" value="ECO:0007669"/>
    <property type="project" value="TreeGrafter"/>
</dbReference>
<comment type="subcellular location">
    <subcellularLocation>
        <location evidence="1">Nucleus</location>
    </subcellularLocation>
</comment>
<dbReference type="InterPro" id="IPR051089">
    <property type="entry name" value="prtT"/>
</dbReference>